<keyword evidence="5 7" id="KW-1133">Transmembrane helix</keyword>
<keyword evidence="4 7" id="KW-0812">Transmembrane</keyword>
<name>G5IAP3_9FIRM</name>
<feature type="transmembrane region" description="Helical" evidence="7">
    <location>
        <begin position="320"/>
        <end position="338"/>
    </location>
</feature>
<dbReference type="GO" id="GO:0005886">
    <property type="term" value="C:plasma membrane"/>
    <property type="evidence" value="ECO:0007669"/>
    <property type="project" value="UniProtKB-SubCell"/>
</dbReference>
<dbReference type="RefSeq" id="WP_006778498.1">
    <property type="nucleotide sequence ID" value="NZ_CP040506.1"/>
</dbReference>
<feature type="transmembrane region" description="Helical" evidence="7">
    <location>
        <begin position="441"/>
        <end position="465"/>
    </location>
</feature>
<gene>
    <name evidence="8" type="ORF">HMPREF9473_00515</name>
</gene>
<feature type="transmembrane region" description="Helical" evidence="7">
    <location>
        <begin position="46"/>
        <end position="70"/>
    </location>
</feature>
<feature type="transmembrane region" description="Helical" evidence="7">
    <location>
        <begin position="114"/>
        <end position="134"/>
    </location>
</feature>
<feature type="transmembrane region" description="Helical" evidence="7">
    <location>
        <begin position="256"/>
        <end position="275"/>
    </location>
</feature>
<evidence type="ECO:0000256" key="3">
    <source>
        <dbReference type="ARBA" id="ARBA00022475"/>
    </source>
</evidence>
<feature type="transmembrane region" description="Helical" evidence="7">
    <location>
        <begin position="296"/>
        <end position="314"/>
    </location>
</feature>
<feature type="transmembrane region" description="Helical" evidence="7">
    <location>
        <begin position="146"/>
        <end position="168"/>
    </location>
</feature>
<reference evidence="8 9" key="1">
    <citation type="submission" date="2011-08" db="EMBL/GenBank/DDBJ databases">
        <title>The Genome Sequence of Clostridium hathewayi WAL-18680.</title>
        <authorList>
            <consortium name="The Broad Institute Genome Sequencing Platform"/>
            <person name="Earl A."/>
            <person name="Ward D."/>
            <person name="Feldgarden M."/>
            <person name="Gevers D."/>
            <person name="Finegold S.M."/>
            <person name="Summanen P.H."/>
            <person name="Molitoris D.R."/>
            <person name="Song M."/>
            <person name="Daigneault M."/>
            <person name="Allen-Vercoe E."/>
            <person name="Young S.K."/>
            <person name="Zeng Q."/>
            <person name="Gargeya S."/>
            <person name="Fitzgerald M."/>
            <person name="Haas B."/>
            <person name="Abouelleil A."/>
            <person name="Alvarado L."/>
            <person name="Arachchi H.M."/>
            <person name="Berlin A."/>
            <person name="Brown A."/>
            <person name="Chapman S.B."/>
            <person name="Chen Z."/>
            <person name="Dunbar C."/>
            <person name="Freedman E."/>
            <person name="Gearin G."/>
            <person name="Gellesch M."/>
            <person name="Goldberg J."/>
            <person name="Griggs A."/>
            <person name="Gujja S."/>
            <person name="Heiman D."/>
            <person name="Howarth C."/>
            <person name="Larson L."/>
            <person name="Lui A."/>
            <person name="MacDonald P.J.P."/>
            <person name="Montmayeur A."/>
            <person name="Murphy C."/>
            <person name="Neiman D."/>
            <person name="Pearson M."/>
            <person name="Priest M."/>
            <person name="Roberts A."/>
            <person name="Saif S."/>
            <person name="Shea T."/>
            <person name="Shenoy N."/>
            <person name="Sisk P."/>
            <person name="Stolte C."/>
            <person name="Sykes S."/>
            <person name="Wortman J."/>
            <person name="Nusbaum C."/>
            <person name="Birren B."/>
        </authorList>
    </citation>
    <scope>NUCLEOTIDE SEQUENCE [LARGE SCALE GENOMIC DNA]</scope>
    <source>
        <strain evidence="8 9">WAL-18680</strain>
    </source>
</reference>
<feature type="transmembrane region" description="Helical" evidence="7">
    <location>
        <begin position="21"/>
        <end position="40"/>
    </location>
</feature>
<keyword evidence="6 7" id="KW-0472">Membrane</keyword>
<comment type="caution">
    <text evidence="8">The sequence shown here is derived from an EMBL/GenBank/DDBJ whole genome shotgun (WGS) entry which is preliminary data.</text>
</comment>
<proteinExistence type="inferred from homology"/>
<evidence type="ECO:0000256" key="5">
    <source>
        <dbReference type="ARBA" id="ARBA00022989"/>
    </source>
</evidence>
<dbReference type="PATRIC" id="fig|742737.3.peg.515"/>
<comment type="subcellular location">
    <subcellularLocation>
        <location evidence="1">Cell membrane</location>
        <topology evidence="1">Multi-pass membrane protein</topology>
    </subcellularLocation>
</comment>
<dbReference type="PANTHER" id="PTHR30250">
    <property type="entry name" value="PST FAMILY PREDICTED COLANIC ACID TRANSPORTER"/>
    <property type="match status" value="1"/>
</dbReference>
<organism evidence="8 9">
    <name type="scientific">Hungatella hathewayi WAL-18680</name>
    <dbReference type="NCBI Taxonomy" id="742737"/>
    <lineage>
        <taxon>Bacteria</taxon>
        <taxon>Bacillati</taxon>
        <taxon>Bacillota</taxon>
        <taxon>Clostridia</taxon>
        <taxon>Lachnospirales</taxon>
        <taxon>Lachnospiraceae</taxon>
        <taxon>Hungatella</taxon>
    </lineage>
</organism>
<dbReference type="PANTHER" id="PTHR30250:SF10">
    <property type="entry name" value="LIPOPOLYSACCHARIDE BIOSYNTHESIS PROTEIN WZXC"/>
    <property type="match status" value="1"/>
</dbReference>
<evidence type="ECO:0000313" key="9">
    <source>
        <dbReference type="Proteomes" id="UP000005384"/>
    </source>
</evidence>
<dbReference type="Pfam" id="PF13440">
    <property type="entry name" value="Polysacc_synt_3"/>
    <property type="match status" value="1"/>
</dbReference>
<dbReference type="Proteomes" id="UP000005384">
    <property type="component" value="Unassembled WGS sequence"/>
</dbReference>
<evidence type="ECO:0000313" key="8">
    <source>
        <dbReference type="EMBL" id="EHI61492.1"/>
    </source>
</evidence>
<dbReference type="EMBL" id="ADLN01000002">
    <property type="protein sequence ID" value="EHI61492.1"/>
    <property type="molecule type" value="Genomic_DNA"/>
</dbReference>
<accession>G5IAP3</accession>
<evidence type="ECO:0000256" key="1">
    <source>
        <dbReference type="ARBA" id="ARBA00004651"/>
    </source>
</evidence>
<feature type="transmembrane region" description="Helical" evidence="7">
    <location>
        <begin position="180"/>
        <end position="196"/>
    </location>
</feature>
<protein>
    <submittedName>
        <fullName evidence="8">Uncharacterized protein</fullName>
    </submittedName>
</protein>
<sequence>MAESDMKSKVAHGLFWKLLENGGAQGVQFVIAIILARLLTPAEYGVVGIIMIFITIANVVVQNGFSTALIQKKQADSTDFSSVCYFSLFVALVMYVLLYFAAPSIAEFYRIEELRAIVRVLAVVLFPGAVISVQTAYVSRNMEFKGLFFSTLAASLVSGLLSITMAYRGLGVWAMVGQQVAYYFALMLVLFFTVSWKPKLCFALERVQGMFAFGWKLLCASLLDTIFNNLYGLLIGKIYNEELLGSYNRGEQFPKLIASNLGAAIQAVLLPAFSARQDDIGLVRQMVRRAIQLSSFAVLPMLIGLFAVGDNLVLALLGEQWLICVPFLRIMCISYCFWPIHITNLQAINAVGRSDIFLKLEIVKKALSVLALVIGMQYSVTVMVGLKAFQDFLCTFVNAAPNKKLLGYSITHQWMDVMPSAALSVVMGVAVWFVGRLMPGVNVWLTLVVQIGCGVAVYAGLAWLFKMESFRYLCEMVRRRRE</sequence>
<dbReference type="CDD" id="cd13127">
    <property type="entry name" value="MATE_tuaB_like"/>
    <property type="match status" value="1"/>
</dbReference>
<feature type="transmembrane region" description="Helical" evidence="7">
    <location>
        <begin position="414"/>
        <end position="435"/>
    </location>
</feature>
<comment type="similarity">
    <text evidence="2">Belongs to the polysaccharide synthase family.</text>
</comment>
<evidence type="ECO:0000256" key="7">
    <source>
        <dbReference type="SAM" id="Phobius"/>
    </source>
</evidence>
<dbReference type="AlphaFoldDB" id="G5IAP3"/>
<evidence type="ECO:0000256" key="4">
    <source>
        <dbReference type="ARBA" id="ARBA00022692"/>
    </source>
</evidence>
<keyword evidence="9" id="KW-1185">Reference proteome</keyword>
<evidence type="ECO:0000256" key="6">
    <source>
        <dbReference type="ARBA" id="ARBA00023136"/>
    </source>
</evidence>
<feature type="transmembrane region" description="Helical" evidence="7">
    <location>
        <begin position="217"/>
        <end position="236"/>
    </location>
</feature>
<dbReference type="InterPro" id="IPR050833">
    <property type="entry name" value="Poly_Biosynth_Transport"/>
</dbReference>
<feature type="transmembrane region" description="Helical" evidence="7">
    <location>
        <begin position="82"/>
        <end position="102"/>
    </location>
</feature>
<keyword evidence="3" id="KW-1003">Cell membrane</keyword>
<dbReference type="HOGENOM" id="CLU_026911_5_2_9"/>
<evidence type="ECO:0000256" key="2">
    <source>
        <dbReference type="ARBA" id="ARBA00007430"/>
    </source>
</evidence>